<dbReference type="Proteomes" id="UP000265566">
    <property type="component" value="Chromosome 4"/>
</dbReference>
<sequence length="73" mass="8224">MKANNLSYINITKRRETICLGENKHTQVTTKTYADTYHIQGRGERGINIIFVPPIGLFRLFDPMTTARVALGG</sequence>
<dbReference type="AlphaFoldDB" id="A0A396I4D7"/>
<reference evidence="1" key="1">
    <citation type="journal article" date="2018" name="Nat. Plants">
        <title>Whole-genome landscape of Medicago truncatula symbiotic genes.</title>
        <authorList>
            <person name="Pecrix Y."/>
            <person name="Gamas P."/>
            <person name="Carrere S."/>
        </authorList>
    </citation>
    <scope>NUCLEOTIDE SEQUENCE</scope>
    <source>
        <tissue evidence="1">Leaves</tissue>
    </source>
</reference>
<dbReference type="Gramene" id="rna22813">
    <property type="protein sequence ID" value="RHN60496.1"/>
    <property type="gene ID" value="gene22813"/>
</dbReference>
<comment type="caution">
    <text evidence="1">The sequence shown here is derived from an EMBL/GenBank/DDBJ whole genome shotgun (WGS) entry which is preliminary data.</text>
</comment>
<gene>
    <name evidence="1" type="ORF">MtrunA17_Chr4g0026451</name>
</gene>
<evidence type="ECO:0000313" key="1">
    <source>
        <dbReference type="EMBL" id="RHN60496.1"/>
    </source>
</evidence>
<dbReference type="EMBL" id="PSQE01000004">
    <property type="protein sequence ID" value="RHN60496.1"/>
    <property type="molecule type" value="Genomic_DNA"/>
</dbReference>
<accession>A0A396I4D7</accession>
<name>A0A396I4D7_MEDTR</name>
<protein>
    <submittedName>
        <fullName evidence="1">Uncharacterized protein</fullName>
    </submittedName>
</protein>
<organism evidence="1">
    <name type="scientific">Medicago truncatula</name>
    <name type="common">Barrel medic</name>
    <name type="synonym">Medicago tribuloides</name>
    <dbReference type="NCBI Taxonomy" id="3880"/>
    <lineage>
        <taxon>Eukaryota</taxon>
        <taxon>Viridiplantae</taxon>
        <taxon>Streptophyta</taxon>
        <taxon>Embryophyta</taxon>
        <taxon>Tracheophyta</taxon>
        <taxon>Spermatophyta</taxon>
        <taxon>Magnoliopsida</taxon>
        <taxon>eudicotyledons</taxon>
        <taxon>Gunneridae</taxon>
        <taxon>Pentapetalae</taxon>
        <taxon>rosids</taxon>
        <taxon>fabids</taxon>
        <taxon>Fabales</taxon>
        <taxon>Fabaceae</taxon>
        <taxon>Papilionoideae</taxon>
        <taxon>50 kb inversion clade</taxon>
        <taxon>NPAAA clade</taxon>
        <taxon>Hologalegina</taxon>
        <taxon>IRL clade</taxon>
        <taxon>Trifolieae</taxon>
        <taxon>Medicago</taxon>
    </lineage>
</organism>
<proteinExistence type="predicted"/>